<dbReference type="PANTHER" id="PTHR31194">
    <property type="entry name" value="SHN SHINE , DNA BINDING / TRANSCRIPTION FACTOR"/>
    <property type="match status" value="1"/>
</dbReference>
<sequence>MGHMGRLRGAKCPPSSIFPQQTLLCSRSVLLEIAVAQQTDHKATGSAALLLHLAEHSQPFRESSHLFVSFLLHQTFRHSKIPFPSLWFRHPALVCTAERGNRGLAMKKVLTLRVFWTDQDATDSSGDEEQCGCSGGRRVVKEVAFEYCQEAERKKGGRRRRKLVGDERRGIGGASTKFRGVRRRPWGKYGAEIRDPSRGVRVWLGTFDTAEEAALVYDSAAIQLRGPGASTNFSSSCCRRGAPCCPRGDHSRLRLHCLRLRRRLPRPLLPDLSSPSILLLLRQRNPRRRPRFLCAGVLTGGAPTNTIRRRAVI</sequence>
<keyword evidence="4" id="KW-0804">Transcription</keyword>
<name>A0A8J5FN05_ZINOF</name>
<evidence type="ECO:0000256" key="3">
    <source>
        <dbReference type="ARBA" id="ARBA00023125"/>
    </source>
</evidence>
<dbReference type="AlphaFoldDB" id="A0A8J5FN05"/>
<feature type="domain" description="AP2/ERF" evidence="6">
    <location>
        <begin position="177"/>
        <end position="234"/>
    </location>
</feature>
<protein>
    <recommendedName>
        <fullName evidence="6">AP2/ERF domain-containing protein</fullName>
    </recommendedName>
</protein>
<organism evidence="7 8">
    <name type="scientific">Zingiber officinale</name>
    <name type="common">Ginger</name>
    <name type="synonym">Amomum zingiber</name>
    <dbReference type="NCBI Taxonomy" id="94328"/>
    <lineage>
        <taxon>Eukaryota</taxon>
        <taxon>Viridiplantae</taxon>
        <taxon>Streptophyta</taxon>
        <taxon>Embryophyta</taxon>
        <taxon>Tracheophyta</taxon>
        <taxon>Spermatophyta</taxon>
        <taxon>Magnoliopsida</taxon>
        <taxon>Liliopsida</taxon>
        <taxon>Zingiberales</taxon>
        <taxon>Zingiberaceae</taxon>
        <taxon>Zingiber</taxon>
    </lineage>
</organism>
<dbReference type="CDD" id="cd00018">
    <property type="entry name" value="AP2"/>
    <property type="match status" value="1"/>
</dbReference>
<dbReference type="Gene3D" id="3.30.730.10">
    <property type="entry name" value="AP2/ERF domain"/>
    <property type="match status" value="1"/>
</dbReference>
<gene>
    <name evidence="7" type="ORF">ZIOFF_060182</name>
</gene>
<keyword evidence="5" id="KW-0539">Nucleus</keyword>
<keyword evidence="2" id="KW-0805">Transcription regulation</keyword>
<dbReference type="Proteomes" id="UP000734854">
    <property type="component" value="Unassembled WGS sequence"/>
</dbReference>
<dbReference type="InterPro" id="IPR001471">
    <property type="entry name" value="AP2/ERF_dom"/>
</dbReference>
<evidence type="ECO:0000256" key="1">
    <source>
        <dbReference type="ARBA" id="ARBA00004123"/>
    </source>
</evidence>
<evidence type="ECO:0000256" key="2">
    <source>
        <dbReference type="ARBA" id="ARBA00023015"/>
    </source>
</evidence>
<keyword evidence="3" id="KW-0238">DNA-binding</keyword>
<dbReference type="InterPro" id="IPR036955">
    <property type="entry name" value="AP2/ERF_dom_sf"/>
</dbReference>
<dbReference type="FunFam" id="3.30.730.10:FF:000001">
    <property type="entry name" value="Ethylene-responsive transcription factor 2"/>
    <property type="match status" value="1"/>
</dbReference>
<dbReference type="InterPro" id="IPR050913">
    <property type="entry name" value="AP2/ERF_ERF"/>
</dbReference>
<dbReference type="InterPro" id="IPR016177">
    <property type="entry name" value="DNA-bd_dom_sf"/>
</dbReference>
<evidence type="ECO:0000259" key="6">
    <source>
        <dbReference type="PROSITE" id="PS51032"/>
    </source>
</evidence>
<dbReference type="Pfam" id="PF00847">
    <property type="entry name" value="AP2"/>
    <property type="match status" value="1"/>
</dbReference>
<dbReference type="SUPFAM" id="SSF54171">
    <property type="entry name" value="DNA-binding domain"/>
    <property type="match status" value="1"/>
</dbReference>
<reference evidence="7 8" key="1">
    <citation type="submission" date="2020-08" db="EMBL/GenBank/DDBJ databases">
        <title>Plant Genome Project.</title>
        <authorList>
            <person name="Zhang R.-G."/>
        </authorList>
    </citation>
    <scope>NUCLEOTIDE SEQUENCE [LARGE SCALE GENOMIC DNA]</scope>
    <source>
        <tissue evidence="7">Rhizome</tissue>
    </source>
</reference>
<keyword evidence="8" id="KW-1185">Reference proteome</keyword>
<dbReference type="GO" id="GO:0003677">
    <property type="term" value="F:DNA binding"/>
    <property type="evidence" value="ECO:0007669"/>
    <property type="project" value="UniProtKB-KW"/>
</dbReference>
<evidence type="ECO:0000256" key="5">
    <source>
        <dbReference type="ARBA" id="ARBA00023242"/>
    </source>
</evidence>
<dbReference type="SMART" id="SM00380">
    <property type="entry name" value="AP2"/>
    <property type="match status" value="1"/>
</dbReference>
<dbReference type="EMBL" id="JACMSC010000016">
    <property type="protein sequence ID" value="KAG6483534.1"/>
    <property type="molecule type" value="Genomic_DNA"/>
</dbReference>
<dbReference type="PANTHER" id="PTHR31194:SF140">
    <property type="entry name" value="ETHYLENE-RESPONSIVE TRANSCRIPTION FACTOR CRF2"/>
    <property type="match status" value="1"/>
</dbReference>
<dbReference type="GO" id="GO:0003700">
    <property type="term" value="F:DNA-binding transcription factor activity"/>
    <property type="evidence" value="ECO:0007669"/>
    <property type="project" value="InterPro"/>
</dbReference>
<accession>A0A8J5FN05</accession>
<comment type="caution">
    <text evidence="7">The sequence shown here is derived from an EMBL/GenBank/DDBJ whole genome shotgun (WGS) entry which is preliminary data.</text>
</comment>
<evidence type="ECO:0000313" key="7">
    <source>
        <dbReference type="EMBL" id="KAG6483534.1"/>
    </source>
</evidence>
<dbReference type="PRINTS" id="PR00367">
    <property type="entry name" value="ETHRSPELEMNT"/>
</dbReference>
<dbReference type="GO" id="GO:0005634">
    <property type="term" value="C:nucleus"/>
    <property type="evidence" value="ECO:0007669"/>
    <property type="project" value="UniProtKB-SubCell"/>
</dbReference>
<dbReference type="PROSITE" id="PS51032">
    <property type="entry name" value="AP2_ERF"/>
    <property type="match status" value="1"/>
</dbReference>
<evidence type="ECO:0000256" key="4">
    <source>
        <dbReference type="ARBA" id="ARBA00023163"/>
    </source>
</evidence>
<proteinExistence type="predicted"/>
<comment type="subcellular location">
    <subcellularLocation>
        <location evidence="1">Nucleus</location>
    </subcellularLocation>
</comment>
<evidence type="ECO:0000313" key="8">
    <source>
        <dbReference type="Proteomes" id="UP000734854"/>
    </source>
</evidence>